<feature type="compositionally biased region" description="Polar residues" evidence="7">
    <location>
        <begin position="179"/>
        <end position="189"/>
    </location>
</feature>
<dbReference type="AlphaFoldDB" id="A0AAD4SVI4"/>
<organism evidence="9 10">
    <name type="scientific">Papaver atlanticum</name>
    <dbReference type="NCBI Taxonomy" id="357466"/>
    <lineage>
        <taxon>Eukaryota</taxon>
        <taxon>Viridiplantae</taxon>
        <taxon>Streptophyta</taxon>
        <taxon>Embryophyta</taxon>
        <taxon>Tracheophyta</taxon>
        <taxon>Spermatophyta</taxon>
        <taxon>Magnoliopsida</taxon>
        <taxon>Ranunculales</taxon>
        <taxon>Papaveraceae</taxon>
        <taxon>Papaveroideae</taxon>
        <taxon>Papaver</taxon>
    </lineage>
</organism>
<accession>A0AAD4SVI4</accession>
<evidence type="ECO:0000256" key="2">
    <source>
        <dbReference type="ARBA" id="ARBA00022723"/>
    </source>
</evidence>
<evidence type="ECO:0000256" key="5">
    <source>
        <dbReference type="ARBA" id="ARBA00023242"/>
    </source>
</evidence>
<proteinExistence type="predicted"/>
<evidence type="ECO:0000256" key="4">
    <source>
        <dbReference type="ARBA" id="ARBA00022833"/>
    </source>
</evidence>
<dbReference type="GO" id="GO:0008270">
    <property type="term" value="F:zinc ion binding"/>
    <property type="evidence" value="ECO:0007669"/>
    <property type="project" value="UniProtKB-KW"/>
</dbReference>
<comment type="subcellular location">
    <subcellularLocation>
        <location evidence="1">Nucleus</location>
    </subcellularLocation>
</comment>
<evidence type="ECO:0000313" key="10">
    <source>
        <dbReference type="Proteomes" id="UP001202328"/>
    </source>
</evidence>
<dbReference type="GO" id="GO:0009788">
    <property type="term" value="P:negative regulation of abscisic acid-activated signaling pathway"/>
    <property type="evidence" value="ECO:0007669"/>
    <property type="project" value="InterPro"/>
</dbReference>
<dbReference type="PROSITE" id="PS50157">
    <property type="entry name" value="ZINC_FINGER_C2H2_2"/>
    <property type="match status" value="1"/>
</dbReference>
<dbReference type="InterPro" id="IPR013087">
    <property type="entry name" value="Znf_C2H2_type"/>
</dbReference>
<evidence type="ECO:0000256" key="6">
    <source>
        <dbReference type="PROSITE-ProRule" id="PRU00042"/>
    </source>
</evidence>
<feature type="region of interest" description="Disordered" evidence="7">
    <location>
        <begin position="179"/>
        <end position="201"/>
    </location>
</feature>
<dbReference type="EMBL" id="JAJJMB010008487">
    <property type="protein sequence ID" value="KAI3923359.1"/>
    <property type="molecule type" value="Genomic_DNA"/>
</dbReference>
<name>A0AAD4SVI4_9MAGN</name>
<gene>
    <name evidence="9" type="ORF">MKW98_026952</name>
</gene>
<evidence type="ECO:0000259" key="8">
    <source>
        <dbReference type="PROSITE" id="PS50157"/>
    </source>
</evidence>
<dbReference type="PROSITE" id="PS00028">
    <property type="entry name" value="ZINC_FINGER_C2H2_1"/>
    <property type="match status" value="1"/>
</dbReference>
<feature type="compositionally biased region" description="Basic and acidic residues" evidence="7">
    <location>
        <begin position="259"/>
        <end position="269"/>
    </location>
</feature>
<feature type="domain" description="C2H2-type" evidence="8">
    <location>
        <begin position="101"/>
        <end position="128"/>
    </location>
</feature>
<evidence type="ECO:0000313" key="9">
    <source>
        <dbReference type="EMBL" id="KAI3923359.1"/>
    </source>
</evidence>
<evidence type="ECO:0000256" key="3">
    <source>
        <dbReference type="ARBA" id="ARBA00022771"/>
    </source>
</evidence>
<keyword evidence="4" id="KW-0862">Zinc</keyword>
<protein>
    <recommendedName>
        <fullName evidence="8">C2H2-type domain-containing protein</fullName>
    </recommendedName>
</protein>
<dbReference type="SUPFAM" id="SSF57667">
    <property type="entry name" value="beta-beta-alpha zinc fingers"/>
    <property type="match status" value="1"/>
</dbReference>
<keyword evidence="5" id="KW-0539">Nucleus</keyword>
<keyword evidence="2" id="KW-0479">Metal-binding</keyword>
<reference evidence="9" key="1">
    <citation type="submission" date="2022-04" db="EMBL/GenBank/DDBJ databases">
        <title>A functionally conserved STORR gene fusion in Papaver species that diverged 16.8 million years ago.</title>
        <authorList>
            <person name="Catania T."/>
        </authorList>
    </citation>
    <scope>NUCLEOTIDE SEQUENCE</scope>
    <source>
        <strain evidence="9">S-188037</strain>
    </source>
</reference>
<keyword evidence="3 6" id="KW-0863">Zinc-finger</keyword>
<dbReference type="GO" id="GO:0005634">
    <property type="term" value="C:nucleus"/>
    <property type="evidence" value="ECO:0007669"/>
    <property type="project" value="UniProtKB-SubCell"/>
</dbReference>
<evidence type="ECO:0000256" key="1">
    <source>
        <dbReference type="ARBA" id="ARBA00004123"/>
    </source>
</evidence>
<dbReference type="InterPro" id="IPR036236">
    <property type="entry name" value="Znf_C2H2_sf"/>
</dbReference>
<dbReference type="Proteomes" id="UP001202328">
    <property type="component" value="Unassembled WGS sequence"/>
</dbReference>
<evidence type="ECO:0000256" key="7">
    <source>
        <dbReference type="SAM" id="MobiDB-lite"/>
    </source>
</evidence>
<dbReference type="InterPro" id="IPR044246">
    <property type="entry name" value="ZFP3-like"/>
</dbReference>
<keyword evidence="10" id="KW-1185">Reference proteome</keyword>
<dbReference type="PANTHER" id="PTHR47287">
    <property type="entry name" value="C2H2 AND C2HC ZINC FINGERS SUPERFAMILY PROTEIN"/>
    <property type="match status" value="1"/>
</dbReference>
<sequence>MEEKPTEYAPSHTAASIFPSLELDNSGYEYLRFTIQEEGIDINNSQGFSLGFPILIKDNENRSSQELNLIDSFNMGFSSSTDKTGEEPELEQADPELIRLFPCNYCQRIFFCWQALGGHQNAHKRERTIERRDRLRRLTAAAASFRYDNLSNHQHANNRHLHQIFSSMDVLPLHGRSPISNNRSLSAQAHSPFRKPQSSVLPSFRSNSSLPEIDWLPSFVHGSLRHVPKHNDGFIGGSFQSQSSGDGVGLKGSSSNQGDSKKIDLALKL</sequence>
<dbReference type="PANTHER" id="PTHR47287:SF15">
    <property type="entry name" value="ZINC FINGER PROTEIN 3-LIKE"/>
    <property type="match status" value="1"/>
</dbReference>
<comment type="caution">
    <text evidence="9">The sequence shown here is derived from an EMBL/GenBank/DDBJ whole genome shotgun (WGS) entry which is preliminary data.</text>
</comment>
<feature type="region of interest" description="Disordered" evidence="7">
    <location>
        <begin position="235"/>
        <end position="269"/>
    </location>
</feature>